<keyword evidence="1" id="KW-0472">Membrane</keyword>
<feature type="domain" description="Bacterial Ig" evidence="2">
    <location>
        <begin position="77"/>
        <end position="142"/>
    </location>
</feature>
<dbReference type="AlphaFoldDB" id="A0A1F4YCN2"/>
<keyword evidence="1" id="KW-0812">Transmembrane</keyword>
<dbReference type="Pfam" id="PF17936">
    <property type="entry name" value="Big_6"/>
    <property type="match status" value="1"/>
</dbReference>
<evidence type="ECO:0000313" key="4">
    <source>
        <dbReference type="Proteomes" id="UP000178176"/>
    </source>
</evidence>
<feature type="transmembrane region" description="Helical" evidence="1">
    <location>
        <begin position="20"/>
        <end position="41"/>
    </location>
</feature>
<reference evidence="3 4" key="1">
    <citation type="journal article" date="2016" name="Nat. Commun.">
        <title>Thousands of microbial genomes shed light on interconnected biogeochemical processes in an aquifer system.</title>
        <authorList>
            <person name="Anantharaman K."/>
            <person name="Brown C.T."/>
            <person name="Hug L.A."/>
            <person name="Sharon I."/>
            <person name="Castelle C.J."/>
            <person name="Probst A.J."/>
            <person name="Thomas B.C."/>
            <person name="Singh A."/>
            <person name="Wilkins M.J."/>
            <person name="Karaoz U."/>
            <person name="Brodie E.L."/>
            <person name="Williams K.H."/>
            <person name="Hubbard S.S."/>
            <person name="Banfield J.F."/>
        </authorList>
    </citation>
    <scope>NUCLEOTIDE SEQUENCE [LARGE SCALE GENOMIC DNA]</scope>
</reference>
<evidence type="ECO:0000313" key="3">
    <source>
        <dbReference type="EMBL" id="OGC91719.1"/>
    </source>
</evidence>
<evidence type="ECO:0000256" key="1">
    <source>
        <dbReference type="SAM" id="Phobius"/>
    </source>
</evidence>
<dbReference type="Proteomes" id="UP000178176">
    <property type="component" value="Unassembled WGS sequence"/>
</dbReference>
<dbReference type="InterPro" id="IPR013783">
    <property type="entry name" value="Ig-like_fold"/>
</dbReference>
<organism evidence="3 4">
    <name type="scientific">Candidatus Amesbacteria bacterium RIFCSPHIGHO2_01_FULL_48_32b</name>
    <dbReference type="NCBI Taxonomy" id="1797253"/>
    <lineage>
        <taxon>Bacteria</taxon>
        <taxon>Candidatus Amesiibacteriota</taxon>
    </lineage>
</organism>
<dbReference type="EMBL" id="MEXH01000030">
    <property type="protein sequence ID" value="OGC91719.1"/>
    <property type="molecule type" value="Genomic_DNA"/>
</dbReference>
<sequence length="236" mass="25633">MYRSRLTKLEEKRNLRKATLYTLGTIGLIVLAVLVGIPVLVRVLTFVGDIKSANRPIDKNDLIPPGPPEILISYDATNSANLSVNGLAEPGTTVYLTLNSDSVGNVVTSEEGIFHMGVIQLKEGGNVLAGVAVDQAGNKSQLSRTVRISYSTRQPDLVVDTPSDGLQVSEKAWVEIKGKTDPEARLTVNDRIIIVNGTGEFLTTYNLIPGENVLTFRAVSREGNKTEREVKVTYNP</sequence>
<name>A0A1F4YCN2_9BACT</name>
<dbReference type="InterPro" id="IPR041498">
    <property type="entry name" value="Big_6"/>
</dbReference>
<proteinExistence type="predicted"/>
<protein>
    <recommendedName>
        <fullName evidence="2">Bacterial Ig domain-containing protein</fullName>
    </recommendedName>
</protein>
<accession>A0A1F4YCN2</accession>
<evidence type="ECO:0000259" key="2">
    <source>
        <dbReference type="Pfam" id="PF17936"/>
    </source>
</evidence>
<dbReference type="Gene3D" id="2.60.40.10">
    <property type="entry name" value="Immunoglobulins"/>
    <property type="match status" value="2"/>
</dbReference>
<keyword evidence="1" id="KW-1133">Transmembrane helix</keyword>
<gene>
    <name evidence="3" type="ORF">A2876_04515</name>
</gene>
<comment type="caution">
    <text evidence="3">The sequence shown here is derived from an EMBL/GenBank/DDBJ whole genome shotgun (WGS) entry which is preliminary data.</text>
</comment>